<keyword evidence="1" id="KW-1133">Transmembrane helix</keyword>
<evidence type="ECO:0000256" key="1">
    <source>
        <dbReference type="SAM" id="Phobius"/>
    </source>
</evidence>
<evidence type="ECO:0000313" key="2">
    <source>
        <dbReference type="EMBL" id="KAL2835802.1"/>
    </source>
</evidence>
<sequence length="64" mass="7085">MSFVTSSFSSKVSGLSNNILSTSRPSSGMTLYSACFLVILSIISRDNFPRVKIFYSCLSWTHLV</sequence>
<proteinExistence type="predicted"/>
<dbReference type="Proteomes" id="UP001610444">
    <property type="component" value="Unassembled WGS sequence"/>
</dbReference>
<organism evidence="2 3">
    <name type="scientific">Aspergillus pseudodeflectus</name>
    <dbReference type="NCBI Taxonomy" id="176178"/>
    <lineage>
        <taxon>Eukaryota</taxon>
        <taxon>Fungi</taxon>
        <taxon>Dikarya</taxon>
        <taxon>Ascomycota</taxon>
        <taxon>Pezizomycotina</taxon>
        <taxon>Eurotiomycetes</taxon>
        <taxon>Eurotiomycetidae</taxon>
        <taxon>Eurotiales</taxon>
        <taxon>Aspergillaceae</taxon>
        <taxon>Aspergillus</taxon>
        <taxon>Aspergillus subgen. Nidulantes</taxon>
    </lineage>
</organism>
<keyword evidence="3" id="KW-1185">Reference proteome</keyword>
<dbReference type="GeneID" id="98157535"/>
<keyword evidence="1" id="KW-0472">Membrane</keyword>
<protein>
    <submittedName>
        <fullName evidence="2">Uncharacterized protein</fullName>
    </submittedName>
</protein>
<dbReference type="RefSeq" id="XP_070891851.1">
    <property type="nucleotide sequence ID" value="XM_071042371.1"/>
</dbReference>
<evidence type="ECO:0000313" key="3">
    <source>
        <dbReference type="Proteomes" id="UP001610444"/>
    </source>
</evidence>
<keyword evidence="1" id="KW-0812">Transmembrane</keyword>
<comment type="caution">
    <text evidence="2">The sequence shown here is derived from an EMBL/GenBank/DDBJ whole genome shotgun (WGS) entry which is preliminary data.</text>
</comment>
<reference evidence="2 3" key="1">
    <citation type="submission" date="2024-07" db="EMBL/GenBank/DDBJ databases">
        <title>Section-level genome sequencing and comparative genomics of Aspergillus sections Usti and Cavernicolus.</title>
        <authorList>
            <consortium name="Lawrence Berkeley National Laboratory"/>
            <person name="Nybo J.L."/>
            <person name="Vesth T.C."/>
            <person name="Theobald S."/>
            <person name="Frisvad J.C."/>
            <person name="Larsen T.O."/>
            <person name="Kjaerboelling I."/>
            <person name="Rothschild-Mancinelli K."/>
            <person name="Lyhne E.K."/>
            <person name="Kogle M.E."/>
            <person name="Barry K."/>
            <person name="Clum A."/>
            <person name="Na H."/>
            <person name="Ledsgaard L."/>
            <person name="Lin J."/>
            <person name="Lipzen A."/>
            <person name="Kuo A."/>
            <person name="Riley R."/>
            <person name="Mondo S."/>
            <person name="LaButti K."/>
            <person name="Haridas S."/>
            <person name="Pangalinan J."/>
            <person name="Salamov A.A."/>
            <person name="Simmons B.A."/>
            <person name="Magnuson J.K."/>
            <person name="Chen J."/>
            <person name="Drula E."/>
            <person name="Henrissat B."/>
            <person name="Wiebenga A."/>
            <person name="Lubbers R.J."/>
            <person name="Gomes A.C."/>
            <person name="Macurrencykelacurrency M.R."/>
            <person name="Stajich J."/>
            <person name="Grigoriev I.V."/>
            <person name="Mortensen U.H."/>
            <person name="De vries R.P."/>
            <person name="Baker S.E."/>
            <person name="Andersen M.R."/>
        </authorList>
    </citation>
    <scope>NUCLEOTIDE SEQUENCE [LARGE SCALE GENOMIC DNA]</scope>
    <source>
        <strain evidence="2 3">CBS 756.74</strain>
    </source>
</reference>
<gene>
    <name evidence="2" type="ORF">BJX68DRAFT_251316</name>
</gene>
<name>A0ABR4J7Q7_9EURO</name>
<accession>A0ABR4J7Q7</accession>
<feature type="transmembrane region" description="Helical" evidence="1">
    <location>
        <begin position="26"/>
        <end position="43"/>
    </location>
</feature>
<dbReference type="EMBL" id="JBFXLR010000144">
    <property type="protein sequence ID" value="KAL2835802.1"/>
    <property type="molecule type" value="Genomic_DNA"/>
</dbReference>